<organism evidence="4 5">
    <name type="scientific">Fodinibius roseus</name>
    <dbReference type="NCBI Taxonomy" id="1194090"/>
    <lineage>
        <taxon>Bacteria</taxon>
        <taxon>Pseudomonadati</taxon>
        <taxon>Balneolota</taxon>
        <taxon>Balneolia</taxon>
        <taxon>Balneolales</taxon>
        <taxon>Balneolaceae</taxon>
        <taxon>Fodinibius</taxon>
    </lineage>
</organism>
<feature type="domain" description="Peptidase M1 membrane alanine aminopeptidase" evidence="3">
    <location>
        <begin position="385"/>
        <end position="585"/>
    </location>
</feature>
<protein>
    <submittedName>
        <fullName evidence="4">Peptidase family M1</fullName>
    </submittedName>
</protein>
<dbReference type="RefSeq" id="WP_073059353.1">
    <property type="nucleotide sequence ID" value="NZ_FQUS01000002.1"/>
</dbReference>
<dbReference type="GO" id="GO:0042277">
    <property type="term" value="F:peptide binding"/>
    <property type="evidence" value="ECO:0007669"/>
    <property type="project" value="TreeGrafter"/>
</dbReference>
<dbReference type="Gene3D" id="1.10.390.10">
    <property type="entry name" value="Neutral Protease Domain 2"/>
    <property type="match status" value="1"/>
</dbReference>
<evidence type="ECO:0000256" key="1">
    <source>
        <dbReference type="SAM" id="MobiDB-lite"/>
    </source>
</evidence>
<evidence type="ECO:0000259" key="3">
    <source>
        <dbReference type="Pfam" id="PF01433"/>
    </source>
</evidence>
<dbReference type="AlphaFoldDB" id="A0A1M4VA43"/>
<feature type="signal peptide" evidence="2">
    <location>
        <begin position="1"/>
        <end position="26"/>
    </location>
</feature>
<dbReference type="STRING" id="1194090.SAMN05443144_102239"/>
<name>A0A1M4VA43_9BACT</name>
<gene>
    <name evidence="4" type="ORF">SAMN05443144_102239</name>
</gene>
<dbReference type="GO" id="GO:0043171">
    <property type="term" value="P:peptide catabolic process"/>
    <property type="evidence" value="ECO:0007669"/>
    <property type="project" value="TreeGrafter"/>
</dbReference>
<dbReference type="InterPro" id="IPR014782">
    <property type="entry name" value="Peptidase_M1_dom"/>
</dbReference>
<dbReference type="InterPro" id="IPR027268">
    <property type="entry name" value="Peptidase_M4/M1_CTD_sf"/>
</dbReference>
<dbReference type="CDD" id="cd09604">
    <property type="entry name" value="M1_APN_like"/>
    <property type="match status" value="1"/>
</dbReference>
<dbReference type="GO" id="GO:0005615">
    <property type="term" value="C:extracellular space"/>
    <property type="evidence" value="ECO:0007669"/>
    <property type="project" value="TreeGrafter"/>
</dbReference>
<dbReference type="PANTHER" id="PTHR11533">
    <property type="entry name" value="PROTEASE M1 ZINC METALLOPROTEASE"/>
    <property type="match status" value="1"/>
</dbReference>
<dbReference type="PANTHER" id="PTHR11533:SF174">
    <property type="entry name" value="PUROMYCIN-SENSITIVE AMINOPEPTIDASE-RELATED"/>
    <property type="match status" value="1"/>
</dbReference>
<dbReference type="GO" id="GO:0070006">
    <property type="term" value="F:metalloaminopeptidase activity"/>
    <property type="evidence" value="ECO:0007669"/>
    <property type="project" value="TreeGrafter"/>
</dbReference>
<feature type="region of interest" description="Disordered" evidence="1">
    <location>
        <begin position="31"/>
        <end position="52"/>
    </location>
</feature>
<sequence>MSLFPQLSKTASLLLFAALLAFSGCAGSQQATTDEQQAPGSEKEERLSTRPSELSRMVPNAITGEIPQTFFQAINRDTRTMSGKPGSDYWQQWTSYDMNVELVPADTLIKGSSTITYHNNSPDTLNQLFMELTQNVHKSGAVRNEGAEVTGGITLHRVAAGDNNLDEMQSGRSRQGYLVDGTLMVVRPGTVLAPGDSIEIRVAWDFKIPQQGAGGRMGYNGDNLFYIAYWYPQMRVYDDVNGWFTDSFKGNAEFYHGFADYNVDITAPQQWMVASTGDLTNAGDVLKEDIHRRLEEGHSSDKVVPVVTKEDFGDVTRSTENGMVTWNFKAKKVRDFAFSATKESMWDATRSDVGDRDGDGETEYVEINAIYRSSAPLWTDAAAFTRHALSSLSETTGISYPWPHMTSVEGGGIIGGGMEFPMMTIIGDYNGRPARSLYAVIAHELAHMWVPMQVSTNERRYAWMDEGTTTFNESQSKKDYYPESAGTFEQSNYQSYLQITGTGLEGPIMRWSDYHYNGFAYGIASYPKPASMLVALRGLLGEETFREAYRTFLSRWQYKHPYPWDMFNAFEDVSGRELDWFWRSWYYETWTLDQAVGNVRPAEEGTEIVIEDRGQAPMPATVEITLSDGTTLTRKIPVETWLKGATRATLSIDHTGEVTNVVVDPERKFPDANRTNNSWEK</sequence>
<dbReference type="EMBL" id="FQUS01000002">
    <property type="protein sequence ID" value="SHE65698.1"/>
    <property type="molecule type" value="Genomic_DNA"/>
</dbReference>
<evidence type="ECO:0000313" key="5">
    <source>
        <dbReference type="Proteomes" id="UP000184041"/>
    </source>
</evidence>
<dbReference type="InterPro" id="IPR050344">
    <property type="entry name" value="Peptidase_M1_aminopeptidases"/>
</dbReference>
<feature type="chain" id="PRO_5012499735" evidence="2">
    <location>
        <begin position="27"/>
        <end position="681"/>
    </location>
</feature>
<accession>A0A1M4VA43</accession>
<keyword evidence="2" id="KW-0732">Signal</keyword>
<dbReference type="Pfam" id="PF01433">
    <property type="entry name" value="Peptidase_M1"/>
    <property type="match status" value="1"/>
</dbReference>
<dbReference type="OrthoDB" id="9814383at2"/>
<dbReference type="SUPFAM" id="SSF55486">
    <property type="entry name" value="Metalloproteases ('zincins'), catalytic domain"/>
    <property type="match status" value="1"/>
</dbReference>
<evidence type="ECO:0000256" key="2">
    <source>
        <dbReference type="SAM" id="SignalP"/>
    </source>
</evidence>
<dbReference type="GO" id="GO:0005737">
    <property type="term" value="C:cytoplasm"/>
    <property type="evidence" value="ECO:0007669"/>
    <property type="project" value="TreeGrafter"/>
</dbReference>
<reference evidence="4 5" key="1">
    <citation type="submission" date="2016-11" db="EMBL/GenBank/DDBJ databases">
        <authorList>
            <person name="Jaros S."/>
            <person name="Januszkiewicz K."/>
            <person name="Wedrychowicz H."/>
        </authorList>
    </citation>
    <scope>NUCLEOTIDE SEQUENCE [LARGE SCALE GENOMIC DNA]</scope>
    <source>
        <strain evidence="4 5">DSM 21986</strain>
    </source>
</reference>
<dbReference type="GO" id="GO:0016020">
    <property type="term" value="C:membrane"/>
    <property type="evidence" value="ECO:0007669"/>
    <property type="project" value="TreeGrafter"/>
</dbReference>
<proteinExistence type="predicted"/>
<keyword evidence="5" id="KW-1185">Reference proteome</keyword>
<evidence type="ECO:0000313" key="4">
    <source>
        <dbReference type="EMBL" id="SHE65698.1"/>
    </source>
</evidence>
<dbReference type="GO" id="GO:0008270">
    <property type="term" value="F:zinc ion binding"/>
    <property type="evidence" value="ECO:0007669"/>
    <property type="project" value="InterPro"/>
</dbReference>
<dbReference type="Proteomes" id="UP000184041">
    <property type="component" value="Unassembled WGS sequence"/>
</dbReference>